<sequence>MFCRFRSGNLYAGRSQLRQPPTSIFGRPTLNPFFTSLIGVDSVDPANSGLSATWGCASSPSTSNPALPQYFSHCYPDMSTGSTASNPIDIDSVLDPANPGMSMDNPISIDDELVSRGRPIDRCQTPQLSPRWMRWAEDRMNYFSQSRMATPTPLRYCSARSYREESPVLLASEELQPLSDSASVSVHTGVPRIPPGLVGLHPQFQRPPTPAPVPDPYDSNRIALPEYQPLSPNFRHRSDSPIYVPTPGLRASPSNQAVFDESWTEFPPNWMSAPPAPRPQNLASPVLSDILVPEYADLPVYTTFDNSVPNNEN</sequence>
<reference evidence="1 2" key="1">
    <citation type="submission" date="2019-05" db="EMBL/GenBank/DDBJ databases">
        <title>Emergence of the Ug99 lineage of the wheat stem rust pathogen through somatic hybridization.</title>
        <authorList>
            <person name="Li F."/>
            <person name="Upadhyaya N.M."/>
            <person name="Sperschneider J."/>
            <person name="Matny O."/>
            <person name="Nguyen-Phuc H."/>
            <person name="Mago R."/>
            <person name="Raley C."/>
            <person name="Miller M.E."/>
            <person name="Silverstein K.A.T."/>
            <person name="Henningsen E."/>
            <person name="Hirsch C.D."/>
            <person name="Visser B."/>
            <person name="Pretorius Z.A."/>
            <person name="Steffenson B.J."/>
            <person name="Schwessinger B."/>
            <person name="Dodds P.N."/>
            <person name="Figueroa M."/>
        </authorList>
    </citation>
    <scope>NUCLEOTIDE SEQUENCE [LARGE SCALE GENOMIC DNA]</scope>
    <source>
        <strain evidence="1 2">Ug99</strain>
    </source>
</reference>
<protein>
    <submittedName>
        <fullName evidence="1">Uncharacterized protein</fullName>
    </submittedName>
</protein>
<dbReference type="Proteomes" id="UP000325313">
    <property type="component" value="Unassembled WGS sequence"/>
</dbReference>
<evidence type="ECO:0000313" key="1">
    <source>
        <dbReference type="EMBL" id="KAA1106867.1"/>
    </source>
</evidence>
<gene>
    <name evidence="1" type="ORF">PGTUg99_023337</name>
</gene>
<dbReference type="AlphaFoldDB" id="A0A5B0Q161"/>
<accession>A0A5B0Q161</accession>
<dbReference type="EMBL" id="VDEP01000309">
    <property type="protein sequence ID" value="KAA1106867.1"/>
    <property type="molecule type" value="Genomic_DNA"/>
</dbReference>
<evidence type="ECO:0000313" key="2">
    <source>
        <dbReference type="Proteomes" id="UP000325313"/>
    </source>
</evidence>
<proteinExistence type="predicted"/>
<comment type="caution">
    <text evidence="1">The sequence shown here is derived from an EMBL/GenBank/DDBJ whole genome shotgun (WGS) entry which is preliminary data.</text>
</comment>
<name>A0A5B0Q161_PUCGR</name>
<organism evidence="1 2">
    <name type="scientific">Puccinia graminis f. sp. tritici</name>
    <dbReference type="NCBI Taxonomy" id="56615"/>
    <lineage>
        <taxon>Eukaryota</taxon>
        <taxon>Fungi</taxon>
        <taxon>Dikarya</taxon>
        <taxon>Basidiomycota</taxon>
        <taxon>Pucciniomycotina</taxon>
        <taxon>Pucciniomycetes</taxon>
        <taxon>Pucciniales</taxon>
        <taxon>Pucciniaceae</taxon>
        <taxon>Puccinia</taxon>
    </lineage>
</organism>